<dbReference type="RefSeq" id="WP_098541503.1">
    <property type="nucleotide sequence ID" value="NZ_NUYN01000038.1"/>
</dbReference>
<dbReference type="EMBL" id="NUYN01000038">
    <property type="protein sequence ID" value="PFN20495.1"/>
    <property type="molecule type" value="Genomic_DNA"/>
</dbReference>
<sequence length="46" mass="4903">MFVRCVLFVNGQPFLVVSVAGIEIARLETSLQVALTLIALGIPICS</sequence>
<dbReference type="AlphaFoldDB" id="A0A2B1K6C3"/>
<accession>A0A2B1K6C3</accession>
<dbReference type="Proteomes" id="UP000225182">
    <property type="component" value="Unassembled WGS sequence"/>
</dbReference>
<reference evidence="1 2" key="1">
    <citation type="submission" date="2017-09" db="EMBL/GenBank/DDBJ databases">
        <title>Large-scale bioinformatics analysis of Bacillus genomes uncovers conserved roles of natural products in bacterial physiology.</title>
        <authorList>
            <consortium name="Agbiome Team Llc"/>
            <person name="Bleich R.M."/>
            <person name="Grubbs K.J."/>
            <person name="Santa Maria K.C."/>
            <person name="Allen S.E."/>
            <person name="Farag S."/>
            <person name="Shank E.A."/>
            <person name="Bowers A."/>
        </authorList>
    </citation>
    <scope>NUCLEOTIDE SEQUENCE [LARGE SCALE GENOMIC DNA]</scope>
    <source>
        <strain evidence="1 2">AFS076905</strain>
    </source>
</reference>
<proteinExistence type="predicted"/>
<evidence type="ECO:0000313" key="2">
    <source>
        <dbReference type="Proteomes" id="UP000225182"/>
    </source>
</evidence>
<dbReference type="Pfam" id="PF13104">
    <property type="entry name" value="DUF3956"/>
    <property type="match status" value="1"/>
</dbReference>
<dbReference type="InterPro" id="IPR025225">
    <property type="entry name" value="DUF3956"/>
</dbReference>
<name>A0A2B1K6C3_BACCE</name>
<comment type="caution">
    <text evidence="1">The sequence shown here is derived from an EMBL/GenBank/DDBJ whole genome shotgun (WGS) entry which is preliminary data.</text>
</comment>
<evidence type="ECO:0000313" key="1">
    <source>
        <dbReference type="EMBL" id="PFN20495.1"/>
    </source>
</evidence>
<protein>
    <submittedName>
        <fullName evidence="1">DUF3956 domain-containing protein</fullName>
    </submittedName>
</protein>
<organism evidence="1 2">
    <name type="scientific">Bacillus cereus</name>
    <dbReference type="NCBI Taxonomy" id="1396"/>
    <lineage>
        <taxon>Bacteria</taxon>
        <taxon>Bacillati</taxon>
        <taxon>Bacillota</taxon>
        <taxon>Bacilli</taxon>
        <taxon>Bacillales</taxon>
        <taxon>Bacillaceae</taxon>
        <taxon>Bacillus</taxon>
        <taxon>Bacillus cereus group</taxon>
    </lineage>
</organism>
<gene>
    <name evidence="1" type="ORF">COJ50_21685</name>
</gene>